<keyword evidence="2" id="KW-1133">Transmembrane helix</keyword>
<organism evidence="4 5">
    <name type="scientific">Sphingomonas cremea</name>
    <dbReference type="NCBI Taxonomy" id="2904799"/>
    <lineage>
        <taxon>Bacteria</taxon>
        <taxon>Pseudomonadati</taxon>
        <taxon>Pseudomonadota</taxon>
        <taxon>Alphaproteobacteria</taxon>
        <taxon>Sphingomonadales</taxon>
        <taxon>Sphingomonadaceae</taxon>
        <taxon>Sphingomonas</taxon>
    </lineage>
</organism>
<evidence type="ECO:0000256" key="1">
    <source>
        <dbReference type="SAM" id="MobiDB-lite"/>
    </source>
</evidence>
<keyword evidence="4" id="KW-0255">Endonuclease</keyword>
<evidence type="ECO:0000259" key="3">
    <source>
        <dbReference type="Pfam" id="PF01844"/>
    </source>
</evidence>
<dbReference type="GO" id="GO:0004519">
    <property type="term" value="F:endonuclease activity"/>
    <property type="evidence" value="ECO:0007669"/>
    <property type="project" value="UniProtKB-KW"/>
</dbReference>
<dbReference type="GO" id="GO:0003676">
    <property type="term" value="F:nucleic acid binding"/>
    <property type="evidence" value="ECO:0007669"/>
    <property type="project" value="InterPro"/>
</dbReference>
<evidence type="ECO:0000313" key="4">
    <source>
        <dbReference type="EMBL" id="MCF2515867.1"/>
    </source>
</evidence>
<dbReference type="Proteomes" id="UP001139410">
    <property type="component" value="Unassembled WGS sequence"/>
</dbReference>
<dbReference type="GO" id="GO:0008270">
    <property type="term" value="F:zinc ion binding"/>
    <property type="evidence" value="ECO:0007669"/>
    <property type="project" value="InterPro"/>
</dbReference>
<name>A0A9X1QPL6_9SPHN</name>
<feature type="region of interest" description="Disordered" evidence="1">
    <location>
        <begin position="1"/>
        <end position="22"/>
    </location>
</feature>
<dbReference type="AlphaFoldDB" id="A0A9X1QPL6"/>
<accession>A0A9X1QPL6</accession>
<keyword evidence="2" id="KW-0812">Transmembrane</keyword>
<gene>
    <name evidence="4" type="ORF">LVY65_12450</name>
</gene>
<dbReference type="Pfam" id="PF01844">
    <property type="entry name" value="HNH"/>
    <property type="match status" value="1"/>
</dbReference>
<dbReference type="Gene3D" id="1.10.30.50">
    <property type="match status" value="1"/>
</dbReference>
<keyword evidence="2" id="KW-0472">Membrane</keyword>
<reference evidence="4" key="1">
    <citation type="submission" date="2022-01" db="EMBL/GenBank/DDBJ databases">
        <authorList>
            <person name="Jo J.-H."/>
            <person name="Im W.-T."/>
        </authorList>
    </citation>
    <scope>NUCLEOTIDE SEQUENCE</scope>
    <source>
        <strain evidence="4">G124</strain>
    </source>
</reference>
<sequence length="115" mass="12530">MDFTSGARKTQKPTIEHLQPKSLDGTDALENLVLCHPGCNKQLGDRPRDEKERLRARRLRRMQKSNPPVAIATPAKAASAIIATRSGPPNWRSIALIALTLAAFFAGLSIGQMLS</sequence>
<dbReference type="InterPro" id="IPR003615">
    <property type="entry name" value="HNH_nuc"/>
</dbReference>
<dbReference type="CDD" id="cd00085">
    <property type="entry name" value="HNHc"/>
    <property type="match status" value="1"/>
</dbReference>
<evidence type="ECO:0000313" key="5">
    <source>
        <dbReference type="Proteomes" id="UP001139410"/>
    </source>
</evidence>
<evidence type="ECO:0000256" key="2">
    <source>
        <dbReference type="SAM" id="Phobius"/>
    </source>
</evidence>
<dbReference type="InterPro" id="IPR002711">
    <property type="entry name" value="HNH"/>
</dbReference>
<proteinExistence type="predicted"/>
<keyword evidence="4" id="KW-0540">Nuclease</keyword>
<comment type="caution">
    <text evidence="4">The sequence shown here is derived from an EMBL/GenBank/DDBJ whole genome shotgun (WGS) entry which is preliminary data.</text>
</comment>
<dbReference type="EMBL" id="JAKFGM010000003">
    <property type="protein sequence ID" value="MCF2515867.1"/>
    <property type="molecule type" value="Genomic_DNA"/>
</dbReference>
<protein>
    <submittedName>
        <fullName evidence="4">HNH endonuclease</fullName>
    </submittedName>
</protein>
<keyword evidence="5" id="KW-1185">Reference proteome</keyword>
<keyword evidence="4" id="KW-0378">Hydrolase</keyword>
<dbReference type="RefSeq" id="WP_235068573.1">
    <property type="nucleotide sequence ID" value="NZ_JAKFGM010000003.1"/>
</dbReference>
<feature type="transmembrane region" description="Helical" evidence="2">
    <location>
        <begin position="94"/>
        <end position="114"/>
    </location>
</feature>
<feature type="domain" description="HNH" evidence="3">
    <location>
        <begin position="13"/>
        <end position="46"/>
    </location>
</feature>